<dbReference type="Pfam" id="PF00069">
    <property type="entry name" value="Pkinase"/>
    <property type="match status" value="1"/>
</dbReference>
<dbReference type="OrthoDB" id="504170at2759"/>
<dbReference type="EMBL" id="BGZK01000885">
    <property type="protein sequence ID" value="GBP64003.1"/>
    <property type="molecule type" value="Genomic_DNA"/>
</dbReference>
<protein>
    <submittedName>
        <fullName evidence="2">Myosin light chain kinase, smooth muscle</fullName>
    </submittedName>
</protein>
<dbReference type="InterPro" id="IPR000719">
    <property type="entry name" value="Prot_kinase_dom"/>
</dbReference>
<dbReference type="SUPFAM" id="SSF56112">
    <property type="entry name" value="Protein kinase-like (PK-like)"/>
    <property type="match status" value="1"/>
</dbReference>
<organism evidence="2 3">
    <name type="scientific">Eumeta variegata</name>
    <name type="common">Bagworm moth</name>
    <name type="synonym">Eumeta japonica</name>
    <dbReference type="NCBI Taxonomy" id="151549"/>
    <lineage>
        <taxon>Eukaryota</taxon>
        <taxon>Metazoa</taxon>
        <taxon>Ecdysozoa</taxon>
        <taxon>Arthropoda</taxon>
        <taxon>Hexapoda</taxon>
        <taxon>Insecta</taxon>
        <taxon>Pterygota</taxon>
        <taxon>Neoptera</taxon>
        <taxon>Endopterygota</taxon>
        <taxon>Lepidoptera</taxon>
        <taxon>Glossata</taxon>
        <taxon>Ditrysia</taxon>
        <taxon>Tineoidea</taxon>
        <taxon>Psychidae</taxon>
        <taxon>Oiketicinae</taxon>
        <taxon>Eumeta</taxon>
    </lineage>
</organism>
<dbReference type="PANTHER" id="PTHR24347">
    <property type="entry name" value="SERINE/THREONINE-PROTEIN KINASE"/>
    <property type="match status" value="1"/>
</dbReference>
<dbReference type="Proteomes" id="UP000299102">
    <property type="component" value="Unassembled WGS sequence"/>
</dbReference>
<keyword evidence="2" id="KW-0418">Kinase</keyword>
<evidence type="ECO:0000313" key="3">
    <source>
        <dbReference type="Proteomes" id="UP000299102"/>
    </source>
</evidence>
<sequence length="175" mass="19547">MKSLSVSAVQRTNLCRSEFPANDVMRIPDPHFFPLFYVNATLSVTNFTAAKIGELGSSEVQKLCRSAFSILHRITGGELFERVIDEEFVLTERACAVFMRQICEGVEFVHRQNILHLDMKGGPKPPRVCLIIVTESGPVLLDHYYMTPPSDSKIGSALDRTLHSACFDTRLTGDL</sequence>
<comment type="caution">
    <text evidence="2">The sequence shown here is derived from an EMBL/GenBank/DDBJ whole genome shotgun (WGS) entry which is preliminary data.</text>
</comment>
<name>A0A4C1XLI5_EUMVA</name>
<evidence type="ECO:0000259" key="1">
    <source>
        <dbReference type="Pfam" id="PF00069"/>
    </source>
</evidence>
<reference evidence="2 3" key="1">
    <citation type="journal article" date="2019" name="Commun. Biol.">
        <title>The bagworm genome reveals a unique fibroin gene that provides high tensile strength.</title>
        <authorList>
            <person name="Kono N."/>
            <person name="Nakamura H."/>
            <person name="Ohtoshi R."/>
            <person name="Tomita M."/>
            <person name="Numata K."/>
            <person name="Arakawa K."/>
        </authorList>
    </citation>
    <scope>NUCLEOTIDE SEQUENCE [LARGE SCALE GENOMIC DNA]</scope>
</reference>
<proteinExistence type="predicted"/>
<dbReference type="InterPro" id="IPR011009">
    <property type="entry name" value="Kinase-like_dom_sf"/>
</dbReference>
<keyword evidence="3" id="KW-1185">Reference proteome</keyword>
<dbReference type="Gene3D" id="1.10.510.10">
    <property type="entry name" value="Transferase(Phosphotransferase) domain 1"/>
    <property type="match status" value="1"/>
</dbReference>
<evidence type="ECO:0000313" key="2">
    <source>
        <dbReference type="EMBL" id="GBP64003.1"/>
    </source>
</evidence>
<feature type="domain" description="Protein kinase" evidence="1">
    <location>
        <begin position="70"/>
        <end position="120"/>
    </location>
</feature>
<dbReference type="GO" id="GO:0005524">
    <property type="term" value="F:ATP binding"/>
    <property type="evidence" value="ECO:0007669"/>
    <property type="project" value="InterPro"/>
</dbReference>
<keyword evidence="2" id="KW-0808">Transferase</keyword>
<dbReference type="AlphaFoldDB" id="A0A4C1XLI5"/>
<dbReference type="GO" id="GO:0004672">
    <property type="term" value="F:protein kinase activity"/>
    <property type="evidence" value="ECO:0007669"/>
    <property type="project" value="InterPro"/>
</dbReference>
<gene>
    <name evidence="2" type="primary">Mylk</name>
    <name evidence="2" type="ORF">EVAR_43019_1</name>
</gene>
<accession>A0A4C1XLI5</accession>
<dbReference type="STRING" id="151549.A0A4C1XLI5"/>